<dbReference type="SUPFAM" id="SSF53756">
    <property type="entry name" value="UDP-Glycosyltransferase/glycogen phosphorylase"/>
    <property type="match status" value="1"/>
</dbReference>
<dbReference type="EMBL" id="OY288114">
    <property type="protein sequence ID" value="CAJ0852015.1"/>
    <property type="molecule type" value="Genomic_DNA"/>
</dbReference>
<protein>
    <recommendedName>
        <fullName evidence="1">Spore protein YkvP/CgeB glycosyl transferase-like domain-containing protein</fullName>
    </recommendedName>
</protein>
<dbReference type="Gene3D" id="3.40.50.2000">
    <property type="entry name" value="Glycogen Phosphorylase B"/>
    <property type="match status" value="1"/>
</dbReference>
<dbReference type="Gene3D" id="3.90.550.10">
    <property type="entry name" value="Spore Coat Polysaccharide Biosynthesis Protein SpsA, Chain A"/>
    <property type="match status" value="1"/>
</dbReference>
<proteinExistence type="predicted"/>
<dbReference type="InterPro" id="IPR055259">
    <property type="entry name" value="YkvP/CgeB_Glyco_trans-like"/>
</dbReference>
<name>A0AA48RBU7_9ZZZZ</name>
<evidence type="ECO:0000259" key="1">
    <source>
        <dbReference type="Pfam" id="PF13524"/>
    </source>
</evidence>
<gene>
    <name evidence="2" type="ORF">AMST5_00503</name>
</gene>
<feature type="domain" description="Spore protein YkvP/CgeB glycosyl transferase-like" evidence="1">
    <location>
        <begin position="215"/>
        <end position="355"/>
    </location>
</feature>
<sequence>MNAWTPSSADAALTDRIVFVANGPELPTLQLCFIEPLKMAPDVKTTLLTEADLTSGPQDPATWPTTQASIEKLHRLLNAFKPTLIVLCRYSGPCAAEIIEWARAARTPTIYHIDDDLLQVPREIGEAKARSHNQPRRLRTVRYLLDHATLAYCSNERLRRKLFGDVSSDRIASADVNCAIDILAPPTTDGPPVIGYMGFGSHDFDFTFALPGLVRILDARPDVRFEIFGSIALPQALERFSDRIRLIEQVRDYGRFLEKLSSLRWTIGICPLARTEFNFGKSNNKWVEYSACGFAVVATRGLIYDDCCAEGRGLLVDGDDEWFEAFDALLRDKAFHRAQVLRAQQHLRDFYSRDRLRRQIATVFARAHSLADKPDGTRLSLDEFDGDRIWGWAWRSTETSLEPQRQPVELWCGDVLIGRITRRQDRPDVDAYLGATKWPKGFSAPIGALNALCRLMGGDGGAFHPSIRFREESISTYAHDPRWRNGFQTLRAMDNADFRIADVWWGNSHLLKMRASVHPGDDEQAGTKLFRLFQPSRHADGRLALAIVDESPVDGQRGVYALGVRNPFMPILLVGYDESSNIVFTDLIPFPSLLRGGLHAAEMAALDDAGGGLDTFRHQSDAYLAEAFGFGYESSPAIGEVCVDLLAATGAEPIFEPQFREWLALVFGVALSTANGRRRIAADLGDPAFVEFAEGLLGQTPPAQHRNGRLRLTLPCCAVPTIDALVSRRLTAHATPGPAPCLIVDRSFPYRRFFVALPPALSEEVQTVITARQDTLPALSLLTDEDGFDVEQNRPAAIVMRDLGPRGRESILYPVARDEDINLSQRTGAPGVISVFVRLGEDDSNIRLLLDSLMSQRTGATVEVILLVQRSRQANAARDALNETFPVSGRVTETDSTSSSGATLNKAAAAASGETFVFLDSRIILHDERTLDTIAALSGLQGAGTAGCMMIKPRNATDGGAVFGSAGYFPGRLDFSTAPHLALEQLDCSTLLVDTVYPVAANSPHLYALSAEAWRNVGGMNACFSDYGMQIDLALRLASAGLVNICTTLVSAISEADDRPKHLHNMAATSHLDLWRLLPALKSSAIIRAF</sequence>
<dbReference type="AlphaFoldDB" id="A0AA48RBU7"/>
<reference evidence="2" key="1">
    <citation type="submission" date="2023-07" db="EMBL/GenBank/DDBJ databases">
        <authorList>
            <person name="Pelsma A.J. K."/>
        </authorList>
    </citation>
    <scope>NUCLEOTIDE SEQUENCE</scope>
</reference>
<evidence type="ECO:0000313" key="2">
    <source>
        <dbReference type="EMBL" id="CAJ0852015.1"/>
    </source>
</evidence>
<organism evidence="2">
    <name type="scientific">freshwater sediment metagenome</name>
    <dbReference type="NCBI Taxonomy" id="556182"/>
    <lineage>
        <taxon>unclassified sequences</taxon>
        <taxon>metagenomes</taxon>
        <taxon>ecological metagenomes</taxon>
    </lineage>
</organism>
<dbReference type="SUPFAM" id="SSF53448">
    <property type="entry name" value="Nucleotide-diphospho-sugar transferases"/>
    <property type="match status" value="1"/>
</dbReference>
<dbReference type="InterPro" id="IPR029044">
    <property type="entry name" value="Nucleotide-diphossugar_trans"/>
</dbReference>
<dbReference type="Pfam" id="PF13524">
    <property type="entry name" value="Glyco_trans_1_2"/>
    <property type="match status" value="1"/>
</dbReference>
<accession>A0AA48RBU7</accession>